<dbReference type="GO" id="GO:0031460">
    <property type="term" value="P:glycine betaine transport"/>
    <property type="evidence" value="ECO:0007669"/>
    <property type="project" value="InterPro"/>
</dbReference>
<dbReference type="GO" id="GO:0005886">
    <property type="term" value="C:plasma membrane"/>
    <property type="evidence" value="ECO:0007669"/>
    <property type="project" value="UniProtKB-SubCell"/>
</dbReference>
<dbReference type="Pfam" id="PF00571">
    <property type="entry name" value="CBS"/>
    <property type="match status" value="2"/>
</dbReference>
<dbReference type="InterPro" id="IPR003439">
    <property type="entry name" value="ABC_transporter-like_ATP-bd"/>
</dbReference>
<dbReference type="PROSITE" id="PS50893">
    <property type="entry name" value="ABC_TRANSPORTER_2"/>
    <property type="match status" value="1"/>
</dbReference>
<dbReference type="GO" id="GO:0006865">
    <property type="term" value="P:amino acid transport"/>
    <property type="evidence" value="ECO:0007669"/>
    <property type="project" value="UniProtKB-UniRule"/>
</dbReference>
<dbReference type="SMART" id="SM00382">
    <property type="entry name" value="AAA"/>
    <property type="match status" value="1"/>
</dbReference>
<evidence type="ECO:0000259" key="9">
    <source>
        <dbReference type="PROSITE" id="PS50893"/>
    </source>
</evidence>
<dbReference type="GO" id="GO:0005524">
    <property type="term" value="F:ATP binding"/>
    <property type="evidence" value="ECO:0007669"/>
    <property type="project" value="UniProtKB-UniRule"/>
</dbReference>
<feature type="domain" description="CBS" evidence="10">
    <location>
        <begin position="279"/>
        <end position="335"/>
    </location>
</feature>
<dbReference type="Gene3D" id="3.10.580.10">
    <property type="entry name" value="CBS-domain"/>
    <property type="match status" value="1"/>
</dbReference>
<dbReference type="NCBIfam" id="TIGR01186">
    <property type="entry name" value="proV"/>
    <property type="match status" value="1"/>
</dbReference>
<dbReference type="FunFam" id="3.40.50.300:FF:000201">
    <property type="entry name" value="Glycine betaine/L-proline ABC transporter ATP-binding protein"/>
    <property type="match status" value="1"/>
</dbReference>
<comment type="subcellular location">
    <subcellularLocation>
        <location evidence="8">Cell inner membrane</location>
        <topology evidence="8">Peripheral membrane protein</topology>
    </subcellularLocation>
</comment>
<dbReference type="Pfam" id="PF00005">
    <property type="entry name" value="ABC_tran"/>
    <property type="match status" value="1"/>
</dbReference>
<gene>
    <name evidence="11" type="ORF">FHR92_003666</name>
</gene>
<comment type="subunit">
    <text evidence="8">The complex is probably composed of two ATP-binding proteins, two transmembrane proteins and a solute-binding protein.</text>
</comment>
<dbReference type="PROSITE" id="PS00211">
    <property type="entry name" value="ABC_TRANSPORTER_1"/>
    <property type="match status" value="1"/>
</dbReference>
<dbReference type="InterPro" id="IPR046342">
    <property type="entry name" value="CBS_dom_sf"/>
</dbReference>
<dbReference type="EC" id="7.6.2.9" evidence="8"/>
<dbReference type="EMBL" id="JACJIP010000027">
    <property type="protein sequence ID" value="MBA9087184.1"/>
    <property type="molecule type" value="Genomic_DNA"/>
</dbReference>
<feature type="domain" description="ABC transporter" evidence="9">
    <location>
        <begin position="6"/>
        <end position="265"/>
    </location>
</feature>
<dbReference type="SUPFAM" id="SSF52540">
    <property type="entry name" value="P-loop containing nucleoside triphosphate hydrolases"/>
    <property type="match status" value="1"/>
</dbReference>
<comment type="similarity">
    <text evidence="1 8">Belongs to the ABC transporter superfamily.</text>
</comment>
<keyword evidence="12" id="KW-1185">Reference proteome</keyword>
<name>A0A7W3XT32_9BACL</name>
<keyword evidence="4 8" id="KW-0067">ATP-binding</keyword>
<keyword evidence="8" id="KW-0997">Cell inner membrane</keyword>
<accession>A0A7W3XT32</accession>
<reference evidence="11 12" key="1">
    <citation type="submission" date="2020-08" db="EMBL/GenBank/DDBJ databases">
        <title>Genomic Encyclopedia of Type Strains, Phase III (KMG-III): the genomes of soil and plant-associated and newly described type strains.</title>
        <authorList>
            <person name="Whitman W."/>
        </authorList>
    </citation>
    <scope>NUCLEOTIDE SEQUENCE [LARGE SCALE GENOMIC DNA]</scope>
    <source>
        <strain evidence="11 12">CECT 8693</strain>
    </source>
</reference>
<evidence type="ECO:0000256" key="1">
    <source>
        <dbReference type="ARBA" id="ARBA00005417"/>
    </source>
</evidence>
<dbReference type="Gene3D" id="3.40.50.300">
    <property type="entry name" value="P-loop containing nucleotide triphosphate hydrolases"/>
    <property type="match status" value="1"/>
</dbReference>
<protein>
    <recommendedName>
        <fullName evidence="8">Quaternary amine transport ATP-binding protein</fullName>
        <ecNumber evidence="8">7.6.2.9</ecNumber>
    </recommendedName>
</protein>
<evidence type="ECO:0000256" key="3">
    <source>
        <dbReference type="ARBA" id="ARBA00022741"/>
    </source>
</evidence>
<evidence type="ECO:0000313" key="12">
    <source>
        <dbReference type="Proteomes" id="UP000567067"/>
    </source>
</evidence>
<evidence type="ECO:0000259" key="10">
    <source>
        <dbReference type="PROSITE" id="PS51371"/>
    </source>
</evidence>
<evidence type="ECO:0000256" key="7">
    <source>
        <dbReference type="PROSITE-ProRule" id="PRU00703"/>
    </source>
</evidence>
<keyword evidence="6 7" id="KW-0129">CBS domain</keyword>
<sequence length="401" mass="44099">MTKSIIEVRNVTKLFGPNTEAGLHLLEQGYSKEKLASKGITVGVNKVSLEINEGEIFVIMGLSGSGKSTLVRMLNRLIDPTSGEVLIHGQDLMKMNKAQLRKVRQKSISMVFQKFALFPHRTVLQNVEYGLEIQRIGLETRRDKAQQALELVGLKGWGDKIPDELSGGMQQRVGLARALANDPEVLLMDEAFSALDPLIRRDMQDELLELQEKMKKTIIFITHDLDEALRIGDRIALMKDGSLVQIGTPEEMLTQPANRYVERFIEDVDLSKVLTAAHVMRRPETITLDRGPRVALELMRELGISNLFVVNRSKALLGAITAEDASAAAKAGKSLSDILMTDVPRVEPDILLGDMFELTSSAKVPVSVVDDQGKLLGIIIRGALLGALAGYVNQSEGGEPK</sequence>
<organism evidence="11 12">
    <name type="scientific">Fontibacillus solani</name>
    <dbReference type="NCBI Taxonomy" id="1572857"/>
    <lineage>
        <taxon>Bacteria</taxon>
        <taxon>Bacillati</taxon>
        <taxon>Bacillota</taxon>
        <taxon>Bacilli</taxon>
        <taxon>Bacillales</taxon>
        <taxon>Paenibacillaceae</taxon>
        <taxon>Fontibacillus</taxon>
    </lineage>
</organism>
<dbReference type="SMART" id="SM00116">
    <property type="entry name" value="CBS"/>
    <property type="match status" value="2"/>
</dbReference>
<dbReference type="PANTHER" id="PTHR43869:SF1">
    <property type="entry name" value="GLYCINE BETAINE_PROLINE BETAINE TRANSPORT SYSTEM ATP-BINDING PROTEIN PROV"/>
    <property type="match status" value="1"/>
</dbReference>
<proteinExistence type="inferred from homology"/>
<dbReference type="PANTHER" id="PTHR43869">
    <property type="entry name" value="GLYCINE BETAINE/PROLINE BETAINE TRANSPORT SYSTEM ATP-BINDING PROTEIN PROV"/>
    <property type="match status" value="1"/>
</dbReference>
<dbReference type="InterPro" id="IPR027417">
    <property type="entry name" value="P-loop_NTPase"/>
</dbReference>
<dbReference type="SUPFAM" id="SSF54631">
    <property type="entry name" value="CBS-domain pair"/>
    <property type="match status" value="1"/>
</dbReference>
<keyword evidence="2 8" id="KW-0813">Transport</keyword>
<dbReference type="AlphaFoldDB" id="A0A7W3XT32"/>
<dbReference type="InterPro" id="IPR005892">
    <property type="entry name" value="Gly-betaine_transp_ATP-bd"/>
</dbReference>
<evidence type="ECO:0000313" key="11">
    <source>
        <dbReference type="EMBL" id="MBA9087184.1"/>
    </source>
</evidence>
<evidence type="ECO:0000256" key="8">
    <source>
        <dbReference type="RuleBase" id="RU369116"/>
    </source>
</evidence>
<dbReference type="GO" id="GO:0016887">
    <property type="term" value="F:ATP hydrolysis activity"/>
    <property type="evidence" value="ECO:0007669"/>
    <property type="project" value="UniProtKB-UniRule"/>
</dbReference>
<keyword evidence="3 8" id="KW-0547">Nucleotide-binding</keyword>
<comment type="catalytic activity">
    <reaction evidence="8">
        <text>a quaternary ammonium(out) + ATP + H2O = a quaternary ammonium(in) + ADP + phosphate + H(+)</text>
        <dbReference type="Rhea" id="RHEA:11036"/>
        <dbReference type="ChEBI" id="CHEBI:15377"/>
        <dbReference type="ChEBI" id="CHEBI:15378"/>
        <dbReference type="ChEBI" id="CHEBI:30616"/>
        <dbReference type="ChEBI" id="CHEBI:35267"/>
        <dbReference type="ChEBI" id="CHEBI:43474"/>
        <dbReference type="ChEBI" id="CHEBI:456216"/>
    </reaction>
</comment>
<dbReference type="InterPro" id="IPR003593">
    <property type="entry name" value="AAA+_ATPase"/>
</dbReference>
<comment type="caution">
    <text evidence="11">The sequence shown here is derived from an EMBL/GenBank/DDBJ whole genome shotgun (WGS) entry which is preliminary data.</text>
</comment>
<keyword evidence="8" id="KW-1003">Cell membrane</keyword>
<evidence type="ECO:0000256" key="4">
    <source>
        <dbReference type="ARBA" id="ARBA00022840"/>
    </source>
</evidence>
<dbReference type="GO" id="GO:0006970">
    <property type="term" value="P:response to osmotic stress"/>
    <property type="evidence" value="ECO:0007669"/>
    <property type="project" value="UniProtKB-ARBA"/>
</dbReference>
<dbReference type="RefSeq" id="WP_182537920.1">
    <property type="nucleotide sequence ID" value="NZ_JACJIP010000027.1"/>
</dbReference>
<evidence type="ECO:0000256" key="2">
    <source>
        <dbReference type="ARBA" id="ARBA00022448"/>
    </source>
</evidence>
<keyword evidence="5" id="KW-0029">Amino-acid transport</keyword>
<dbReference type="InterPro" id="IPR051921">
    <property type="entry name" value="ABC_osmolyte_uptake_ATP-bind"/>
</dbReference>
<dbReference type="InterPro" id="IPR000644">
    <property type="entry name" value="CBS_dom"/>
</dbReference>
<dbReference type="PROSITE" id="PS51371">
    <property type="entry name" value="CBS"/>
    <property type="match status" value="1"/>
</dbReference>
<keyword evidence="8" id="KW-0472">Membrane</keyword>
<evidence type="ECO:0000256" key="5">
    <source>
        <dbReference type="ARBA" id="ARBA00022970"/>
    </source>
</evidence>
<dbReference type="Proteomes" id="UP000567067">
    <property type="component" value="Unassembled WGS sequence"/>
</dbReference>
<dbReference type="CDD" id="cd03294">
    <property type="entry name" value="ABC_Pro_Gly_Betaine"/>
    <property type="match status" value="1"/>
</dbReference>
<dbReference type="GO" id="GO:0015418">
    <property type="term" value="F:ABC-type quaternary ammonium compound transporting activity"/>
    <property type="evidence" value="ECO:0007669"/>
    <property type="project" value="UniProtKB-EC"/>
</dbReference>
<dbReference type="InterPro" id="IPR017871">
    <property type="entry name" value="ABC_transporter-like_CS"/>
</dbReference>
<evidence type="ECO:0000256" key="6">
    <source>
        <dbReference type="ARBA" id="ARBA00023122"/>
    </source>
</evidence>